<dbReference type="PANTHER" id="PTHR42939">
    <property type="entry name" value="ABC TRANSPORTER ATP-BINDING PROTEIN ALBC-RELATED"/>
    <property type="match status" value="1"/>
</dbReference>
<dbReference type="RefSeq" id="WP_090414082.1">
    <property type="nucleotide sequence ID" value="NZ_CAJKZB010000015.1"/>
</dbReference>
<dbReference type="InterPro" id="IPR003593">
    <property type="entry name" value="AAA+_ATPase"/>
</dbReference>
<evidence type="ECO:0000313" key="5">
    <source>
        <dbReference type="EMBL" id="NZA37974.1"/>
    </source>
</evidence>
<keyword evidence="2" id="KW-0547">Nucleotide-binding</keyword>
<dbReference type="Gene3D" id="3.40.50.300">
    <property type="entry name" value="P-loop containing nucleotide triphosphate hydrolases"/>
    <property type="match status" value="1"/>
</dbReference>
<dbReference type="PROSITE" id="PS00211">
    <property type="entry name" value="ABC_TRANSPORTER_1"/>
    <property type="match status" value="1"/>
</dbReference>
<dbReference type="InterPro" id="IPR051782">
    <property type="entry name" value="ABC_Transporter_VariousFunc"/>
</dbReference>
<dbReference type="AlphaFoldDB" id="A0A1I5N5G3"/>
<evidence type="ECO:0000259" key="4">
    <source>
        <dbReference type="PROSITE" id="PS50893"/>
    </source>
</evidence>
<dbReference type="GO" id="GO:0005524">
    <property type="term" value="F:ATP binding"/>
    <property type="evidence" value="ECO:0007669"/>
    <property type="project" value="UniProtKB-KW"/>
</dbReference>
<dbReference type="Proteomes" id="UP000586254">
    <property type="component" value="Unassembled WGS sequence"/>
</dbReference>
<dbReference type="SMART" id="SM00382">
    <property type="entry name" value="AAA"/>
    <property type="match status" value="1"/>
</dbReference>
<feature type="domain" description="ABC transporter" evidence="4">
    <location>
        <begin position="1"/>
        <end position="229"/>
    </location>
</feature>
<evidence type="ECO:0000256" key="1">
    <source>
        <dbReference type="ARBA" id="ARBA00022448"/>
    </source>
</evidence>
<sequence length="252" mass="28653">MNLLSVKNLSKKYPAFELKEVSFNVKQGSIMGFIGKNGAGKSTTLKAMLNMVHPDSGTIEMLGKDFNQNEAWCKQNIGVVLGGIDYYPKKKLKTITKVTSRFYEKWDDEKYQQALKLFELDERKTVDQLSAGMRVKYLIALALSHHARLLIFDEPTSGLDPVSRDDLLVLFEKLVQSGDRSILFSTHITSDLEKCADTITYIKDGAILASEDREAFVRHFQYLKDNESAPELSLEDIMVHMERKKYDESIAL</sequence>
<dbReference type="EMBL" id="JACCKS010000007">
    <property type="protein sequence ID" value="NZA37974.1"/>
    <property type="molecule type" value="Genomic_DNA"/>
</dbReference>
<evidence type="ECO:0000256" key="3">
    <source>
        <dbReference type="ARBA" id="ARBA00022840"/>
    </source>
</evidence>
<reference evidence="5 6" key="1">
    <citation type="submission" date="2020-07" db="EMBL/GenBank/DDBJ databases">
        <title>Organ Donor 1.</title>
        <authorList>
            <person name="Marsh A.J."/>
            <person name="Azcarate-Peril M.A."/>
        </authorList>
    </citation>
    <scope>NUCLEOTIDE SEQUENCE [LARGE SCALE GENOMIC DNA]</scope>
    <source>
        <strain evidence="5 6">AMC0717</strain>
    </source>
</reference>
<name>A0A1I5N5G3_9FIRM</name>
<organism evidence="5 6">
    <name type="scientific">Eubacterium callanderi</name>
    <dbReference type="NCBI Taxonomy" id="53442"/>
    <lineage>
        <taxon>Bacteria</taxon>
        <taxon>Bacillati</taxon>
        <taxon>Bacillota</taxon>
        <taxon>Clostridia</taxon>
        <taxon>Eubacteriales</taxon>
        <taxon>Eubacteriaceae</taxon>
        <taxon>Eubacterium</taxon>
    </lineage>
</organism>
<evidence type="ECO:0000256" key="2">
    <source>
        <dbReference type="ARBA" id="ARBA00022741"/>
    </source>
</evidence>
<protein>
    <submittedName>
        <fullName evidence="5">ABC transporter ATP-binding protein</fullName>
    </submittedName>
</protein>
<keyword evidence="1" id="KW-0813">Transport</keyword>
<dbReference type="Pfam" id="PF00005">
    <property type="entry name" value="ABC_tran"/>
    <property type="match status" value="1"/>
</dbReference>
<comment type="caution">
    <text evidence="5">The sequence shown here is derived from an EMBL/GenBank/DDBJ whole genome shotgun (WGS) entry which is preliminary data.</text>
</comment>
<gene>
    <name evidence="5" type="ORF">H0N91_07415</name>
</gene>
<accession>A0A1I5N5G3</accession>
<dbReference type="CDD" id="cd03230">
    <property type="entry name" value="ABC_DR_subfamily_A"/>
    <property type="match status" value="1"/>
</dbReference>
<evidence type="ECO:0000313" key="6">
    <source>
        <dbReference type="Proteomes" id="UP000586254"/>
    </source>
</evidence>
<dbReference type="SUPFAM" id="SSF52540">
    <property type="entry name" value="P-loop containing nucleoside triphosphate hydrolases"/>
    <property type="match status" value="1"/>
</dbReference>
<dbReference type="InterPro" id="IPR003439">
    <property type="entry name" value="ABC_transporter-like_ATP-bd"/>
</dbReference>
<dbReference type="PANTHER" id="PTHR42939:SF3">
    <property type="entry name" value="ABC TRANSPORTER ATP-BINDING COMPONENT"/>
    <property type="match status" value="1"/>
</dbReference>
<proteinExistence type="predicted"/>
<dbReference type="PROSITE" id="PS50893">
    <property type="entry name" value="ABC_TRANSPORTER_2"/>
    <property type="match status" value="1"/>
</dbReference>
<dbReference type="InterPro" id="IPR017871">
    <property type="entry name" value="ABC_transporter-like_CS"/>
</dbReference>
<keyword evidence="3 5" id="KW-0067">ATP-binding</keyword>
<dbReference type="GO" id="GO:0016887">
    <property type="term" value="F:ATP hydrolysis activity"/>
    <property type="evidence" value="ECO:0007669"/>
    <property type="project" value="InterPro"/>
</dbReference>
<dbReference type="InterPro" id="IPR027417">
    <property type="entry name" value="P-loop_NTPase"/>
</dbReference>